<keyword evidence="2" id="KW-1185">Reference proteome</keyword>
<dbReference type="InterPro" id="IPR002110">
    <property type="entry name" value="Ankyrin_rpt"/>
</dbReference>
<accession>A0A0N4ZTJ4</accession>
<sequence length="491" mass="56526">MGKDDVDKFLNFGSLTRIKTTETSMIYNGDEINLEARQTFDIIDHWTKINGVIKKANKFEHFDIRMFHEKVVGMPKAYLNFLRMKLEYNDFWNLADCITRGNFKKYSDYEIAIIRDIQNNHHDKNLKQSDIRKELIKGLLGYTVDQSNRSNLIMFTCSQKCEGSNEKILNHRYCELLKMLLDNLCVEDRHAILTAEFGKTKFTALHFASMLGSPCCLLVLLSYGSNPNIVDGAPSNTISPISPMAYALMRENISFVKVLLLFGCNVSDCVVSYPNNLLYPECGGKVQQRMKFLRKRLDNMKDIFKGWCKQYIKGFTVKEIVSNVHISRGACYPGKTKSYPIDTHFLIQNQLIRVDMPHVNGENQDHLLNGLYPVIIIIPFNFNNNELGGCISEFHATRIKFVTDNNDQRKETIVDYLYDTLKMEGSSTNSATFHLLPLTIDPGHNGYYYMFRIPDTVININQLKLTYNIKNVKNPQYLNLAIALVHLQKII</sequence>
<feature type="repeat" description="ANK" evidence="1">
    <location>
        <begin position="200"/>
        <end position="232"/>
    </location>
</feature>
<evidence type="ECO:0000313" key="3">
    <source>
        <dbReference type="WBParaSite" id="PTRK_0001182200.1"/>
    </source>
</evidence>
<dbReference type="WBParaSite" id="PTRK_0001182200.1">
    <property type="protein sequence ID" value="PTRK_0001182200.1"/>
    <property type="gene ID" value="PTRK_0001182200"/>
</dbReference>
<keyword evidence="1" id="KW-0040">ANK repeat</keyword>
<dbReference type="AlphaFoldDB" id="A0A0N4ZTJ4"/>
<dbReference type="Proteomes" id="UP000038045">
    <property type="component" value="Unplaced"/>
</dbReference>
<evidence type="ECO:0000313" key="2">
    <source>
        <dbReference type="Proteomes" id="UP000038045"/>
    </source>
</evidence>
<dbReference type="SUPFAM" id="SSF48403">
    <property type="entry name" value="Ankyrin repeat"/>
    <property type="match status" value="1"/>
</dbReference>
<reference evidence="3" key="1">
    <citation type="submission" date="2017-02" db="UniProtKB">
        <authorList>
            <consortium name="WormBaseParasite"/>
        </authorList>
    </citation>
    <scope>IDENTIFICATION</scope>
</reference>
<dbReference type="Pfam" id="PF00023">
    <property type="entry name" value="Ank"/>
    <property type="match status" value="1"/>
</dbReference>
<name>A0A0N4ZTJ4_PARTI</name>
<organism evidence="2 3">
    <name type="scientific">Parastrongyloides trichosuri</name>
    <name type="common">Possum-specific nematode worm</name>
    <dbReference type="NCBI Taxonomy" id="131310"/>
    <lineage>
        <taxon>Eukaryota</taxon>
        <taxon>Metazoa</taxon>
        <taxon>Ecdysozoa</taxon>
        <taxon>Nematoda</taxon>
        <taxon>Chromadorea</taxon>
        <taxon>Rhabditida</taxon>
        <taxon>Tylenchina</taxon>
        <taxon>Panagrolaimomorpha</taxon>
        <taxon>Strongyloidoidea</taxon>
        <taxon>Strongyloididae</taxon>
        <taxon>Parastrongyloides</taxon>
    </lineage>
</organism>
<dbReference type="Gene3D" id="1.25.40.20">
    <property type="entry name" value="Ankyrin repeat-containing domain"/>
    <property type="match status" value="1"/>
</dbReference>
<evidence type="ECO:0000256" key="1">
    <source>
        <dbReference type="PROSITE-ProRule" id="PRU00023"/>
    </source>
</evidence>
<proteinExistence type="predicted"/>
<protein>
    <submittedName>
        <fullName evidence="3">ANK_REP_REGION domain-containing protein</fullName>
    </submittedName>
</protein>
<dbReference type="InterPro" id="IPR036770">
    <property type="entry name" value="Ankyrin_rpt-contain_sf"/>
</dbReference>
<dbReference type="PROSITE" id="PS50088">
    <property type="entry name" value="ANK_REPEAT"/>
    <property type="match status" value="1"/>
</dbReference>